<evidence type="ECO:0000313" key="8">
    <source>
        <dbReference type="Proteomes" id="UP000029867"/>
    </source>
</evidence>
<keyword evidence="2" id="KW-0812">Transmembrane</keyword>
<comment type="subcellular location">
    <subcellularLocation>
        <location evidence="1">Membrane</location>
        <topology evidence="1">Single-pass membrane protein</topology>
    </subcellularLocation>
</comment>
<keyword evidence="4" id="KW-0472">Membrane</keyword>
<evidence type="ECO:0000259" key="6">
    <source>
        <dbReference type="Pfam" id="PF04991"/>
    </source>
</evidence>
<sequence>MLILNKRLISLLAVLFSISLVIFISSSTSFHEWKEVKLLHHKLSPELQNKLNQQFSSVENEEVKQYKEYKEELAEKERIRKELEEKKKQEEEKKKQEEEKKKQEEQKKKLEEEKKKQEEEERKKIEEQRLKEEEEKRKQEEEEKRKEEERKKKEEERRKEQEQLRKDAERRKTHFVNIKNFTYYDFDKTDYLTNEEIVDLLKHLKDDKEHDLTRYHHEIEFDKRITPALYLNEIYKTIGENNGVLSTDLKFKFSWADWLDFDSRLLPGKDFLERHNNQPIMGCDDYGELIGFPKNTPERQEAVPACSGLSEEEFQSMDNNLYPRFKVTAPFDSKKISIPARIIHGSVYSLHELSPPERLVYVDGKTKTDIIVPIQDEKLKEKHVYNHSLVSKITNDETEDPEKLYLPPINKLMQKILETIKPSEINKNSSSIYEVSKINQDPHTLQEELSYQMSREEFDMPKNMDEIKQRLPNHEIENSLDRKLLEKIELEMNLYPRENYPKFFHECELDGTDGSHFDWRFFNVRSKTNSYKKTSTLNRIIRAWLRFTTTENIHTWLAHGTLLGYSFNEFMLPWDSDHDVQISTESMWRLAKNFNQSLIIDVTTDDELSSGYGQYFLDIGGNFFDRKNSNGANAIDARFIDIHTGMYIDITKLSKVHDVEKDLTRDFYNIHSEIKSEYFKMLKQYGITAEDIIKDGDLIGGNNNHYYRFSELENMKKCLFEGEYGYVQEVYPRILDREFPNRKTGWSFAGFTWRSKIGLWLKDELCTEGSNDRRGDSCMNHEYVKLLYDFIDKDGPKGGERRPIYPDWESVIALDHILDREGKHDK</sequence>
<keyword evidence="3" id="KW-1133">Transmembrane helix</keyword>
<evidence type="ECO:0000256" key="3">
    <source>
        <dbReference type="ARBA" id="ARBA00022989"/>
    </source>
</evidence>
<dbReference type="Proteomes" id="UP000029867">
    <property type="component" value="Unassembled WGS sequence"/>
</dbReference>
<dbReference type="PANTHER" id="PTHR15407">
    <property type="entry name" value="FUKUTIN-RELATED"/>
    <property type="match status" value="1"/>
</dbReference>
<dbReference type="PROSITE" id="PS00018">
    <property type="entry name" value="EF_HAND_1"/>
    <property type="match status" value="1"/>
</dbReference>
<evidence type="ECO:0000256" key="2">
    <source>
        <dbReference type="ARBA" id="ARBA00022692"/>
    </source>
</evidence>
<evidence type="ECO:0000256" key="5">
    <source>
        <dbReference type="SAM" id="MobiDB-lite"/>
    </source>
</evidence>
<dbReference type="GO" id="GO:0016020">
    <property type="term" value="C:membrane"/>
    <property type="evidence" value="ECO:0007669"/>
    <property type="project" value="UniProtKB-SubCell"/>
</dbReference>
<gene>
    <name evidence="7" type="ORF">JL09_g1842</name>
</gene>
<name>A0A099P3Y8_PICKU</name>
<evidence type="ECO:0000313" key="7">
    <source>
        <dbReference type="EMBL" id="KGK38984.1"/>
    </source>
</evidence>
<dbReference type="EMBL" id="JQFK01000013">
    <property type="protein sequence ID" value="KGK38984.1"/>
    <property type="molecule type" value="Genomic_DNA"/>
</dbReference>
<dbReference type="HOGENOM" id="CLU_342903_0_0_1"/>
<dbReference type="InterPro" id="IPR018247">
    <property type="entry name" value="EF_Hand_1_Ca_BS"/>
</dbReference>
<feature type="domain" description="LicD/FKTN/FKRP nucleotidyltransferase" evidence="6">
    <location>
        <begin position="550"/>
        <end position="673"/>
    </location>
</feature>
<dbReference type="AlphaFoldDB" id="A0A099P3Y8"/>
<dbReference type="eggNOG" id="ENOG502QREF">
    <property type="taxonomic scope" value="Eukaryota"/>
</dbReference>
<organism evidence="7 8">
    <name type="scientific">Pichia kudriavzevii</name>
    <name type="common">Yeast</name>
    <name type="synonym">Issatchenkia orientalis</name>
    <dbReference type="NCBI Taxonomy" id="4909"/>
    <lineage>
        <taxon>Eukaryota</taxon>
        <taxon>Fungi</taxon>
        <taxon>Dikarya</taxon>
        <taxon>Ascomycota</taxon>
        <taxon>Saccharomycotina</taxon>
        <taxon>Pichiomycetes</taxon>
        <taxon>Pichiales</taxon>
        <taxon>Pichiaceae</taxon>
        <taxon>Pichia</taxon>
    </lineage>
</organism>
<dbReference type="VEuPathDB" id="FungiDB:C5L36_0B12290"/>
<dbReference type="GO" id="GO:0009100">
    <property type="term" value="P:glycoprotein metabolic process"/>
    <property type="evidence" value="ECO:0007669"/>
    <property type="project" value="UniProtKB-ARBA"/>
</dbReference>
<dbReference type="InterPro" id="IPR009644">
    <property type="entry name" value="FKTN/MNN4/W02B3.4-1"/>
</dbReference>
<evidence type="ECO:0000256" key="1">
    <source>
        <dbReference type="ARBA" id="ARBA00004167"/>
    </source>
</evidence>
<dbReference type="Pfam" id="PF04991">
    <property type="entry name" value="LicD"/>
    <property type="match status" value="1"/>
</dbReference>
<feature type="region of interest" description="Disordered" evidence="5">
    <location>
        <begin position="84"/>
        <end position="166"/>
    </location>
</feature>
<dbReference type="InterPro" id="IPR007074">
    <property type="entry name" value="LicD/FKTN/FKRP_NTP_transf"/>
</dbReference>
<reference evidence="8" key="1">
    <citation type="journal article" date="2014" name="Microb. Cell Fact.">
        <title>Exploiting Issatchenkia orientalis SD108 for succinic acid production.</title>
        <authorList>
            <person name="Xiao H."/>
            <person name="Shao Z."/>
            <person name="Jiang Y."/>
            <person name="Dole S."/>
            <person name="Zhao H."/>
        </authorList>
    </citation>
    <scope>NUCLEOTIDE SEQUENCE [LARGE SCALE GENOMIC DNA]</scope>
    <source>
        <strain evidence="8">SD108</strain>
    </source>
</reference>
<comment type="caution">
    <text evidence="7">The sequence shown here is derived from an EMBL/GenBank/DDBJ whole genome shotgun (WGS) entry which is preliminary data.</text>
</comment>
<evidence type="ECO:0000256" key="4">
    <source>
        <dbReference type="ARBA" id="ARBA00023136"/>
    </source>
</evidence>
<dbReference type="PANTHER" id="PTHR15407:SF28">
    <property type="entry name" value="RIBITOL-5-PHOSPHATE TRANSFERASE FKTN"/>
    <property type="match status" value="1"/>
</dbReference>
<proteinExistence type="predicted"/>
<protein>
    <recommendedName>
        <fullName evidence="6">LicD/FKTN/FKRP nucleotidyltransferase domain-containing protein</fullName>
    </recommendedName>
</protein>
<accession>A0A099P3Y8</accession>